<evidence type="ECO:0000256" key="6">
    <source>
        <dbReference type="ARBA" id="ARBA00015153"/>
    </source>
</evidence>
<feature type="compositionally biased region" description="Low complexity" evidence="20">
    <location>
        <begin position="703"/>
        <end position="730"/>
    </location>
</feature>
<keyword evidence="14" id="KW-0805">Transcription regulation</keyword>
<dbReference type="Pfam" id="PF00628">
    <property type="entry name" value="PHD"/>
    <property type="match status" value="1"/>
</dbReference>
<dbReference type="PANTHER" id="PTHR23123">
    <property type="entry name" value="PHD/F-BOX CONTAINING PROTEIN"/>
    <property type="match status" value="1"/>
</dbReference>
<evidence type="ECO:0000256" key="11">
    <source>
        <dbReference type="ARBA" id="ARBA00022964"/>
    </source>
</evidence>
<evidence type="ECO:0000313" key="23">
    <source>
        <dbReference type="EMBL" id="KAF9964778.1"/>
    </source>
</evidence>
<gene>
    <name evidence="23" type="primary">JHD1</name>
    <name evidence="23" type="ORF">BGZ70_005947</name>
</gene>
<dbReference type="Proteomes" id="UP000738359">
    <property type="component" value="Unassembled WGS sequence"/>
</dbReference>
<sequence length="841" mass="92419">MTDDVEICCLCPKNKPASGTWICCDVCETWYHARCLKMSVEEFEAIDSYHCAQCAPKAGPSTLLRKSSRKQGKINYADLVNGIVSHQSKWRVLLDSHQFLSDKFDRVQGKDVTMEWMRGTGFKTPIIVKGDQMNPNSNSGRNNTRSGADDDKEAASGAAAEGEAGEGLEMKMPPKTLTVDDVRDAVGEDTAVEVIDVATQSELADWNMGLWADYFKTEPKERVYNVISLEISGTPLAEKVQRPSVVRELDWIDNFWPKELRTKEFPKVQLYCLMSVKDSFTDFHIDFAGSSVFYHILSGSKTFYFVEPTSTHLRKYAKWSSSADQSTTFFGDEVSGKCTKVELQQGDTMLIPAGWIHAVYTPSSSVVIGGNFIHSLHIPMQYRVADIEIETNVSPKFRFPYFEKLNWFVALGSLERGQDYLSTLSVIELKGLLALTTRLYNRQRSLKRDPNVSKEERHMIRASIPPEASSFPNGGSLGLLRQLNWSVCSILQSAQEHVDADLRLLSEEEEVAKKVKLNASKVTNSTTSAPPKIKLRIKLSSTPSSTHSGDEESSSTTGDSEQQVPTMVSPMDDRSASTMAPESKSSSPTTKLKFKIPLLGASTAAAAAVSKKEASRSKKDRRVDSALEENDLGESDMDGLEPTTDDDEWTDFQSQIDEGFGEGRNEDDDESLDDGQLLDSSDSEYDEGRSSSSKRARSRKSRANGASTGTGLSGISSLSASTARSGSLSSVPIAPSVIIASKPRMKRSSTETVFFGDVEDHIEGPPLKKERRAHANEENDDEDDGKVVLGLGTKRKTALPGALMSNTPSLSSTPSSSGKKRPAATGLTAKDRIKSLLMKRR</sequence>
<evidence type="ECO:0000256" key="19">
    <source>
        <dbReference type="PROSITE-ProRule" id="PRU00146"/>
    </source>
</evidence>
<dbReference type="OrthoDB" id="5876800at2759"/>
<dbReference type="EC" id="1.14.11.27" evidence="5"/>
<keyword evidence="13" id="KW-0408">Iron</keyword>
<keyword evidence="11" id="KW-0223">Dioxygenase</keyword>
<dbReference type="SUPFAM" id="SSF57903">
    <property type="entry name" value="FYVE/PHD zinc finger"/>
    <property type="match status" value="1"/>
</dbReference>
<keyword evidence="8 19" id="KW-0863">Zinc-finger</keyword>
<evidence type="ECO:0000256" key="3">
    <source>
        <dbReference type="ARBA" id="ARBA00004123"/>
    </source>
</evidence>
<dbReference type="EMBL" id="JAAAHY010000324">
    <property type="protein sequence ID" value="KAF9964778.1"/>
    <property type="molecule type" value="Genomic_DNA"/>
</dbReference>
<keyword evidence="10" id="KW-0156">Chromatin regulator</keyword>
<feature type="compositionally biased region" description="Basic residues" evidence="20">
    <location>
        <begin position="692"/>
        <end position="702"/>
    </location>
</feature>
<feature type="domain" description="JmjC" evidence="22">
    <location>
        <begin position="223"/>
        <end position="389"/>
    </location>
</feature>
<keyword evidence="12" id="KW-0560">Oxidoreductase</keyword>
<dbReference type="GO" id="GO:0008270">
    <property type="term" value="F:zinc ion binding"/>
    <property type="evidence" value="ECO:0007669"/>
    <property type="project" value="UniProtKB-KW"/>
</dbReference>
<comment type="subcellular location">
    <subcellularLocation>
        <location evidence="3">Nucleus</location>
    </subcellularLocation>
</comment>
<dbReference type="SMART" id="SM00249">
    <property type="entry name" value="PHD"/>
    <property type="match status" value="1"/>
</dbReference>
<dbReference type="SMART" id="SM00558">
    <property type="entry name" value="JmjC"/>
    <property type="match status" value="1"/>
</dbReference>
<dbReference type="InterPro" id="IPR011011">
    <property type="entry name" value="Znf_FYVE_PHD"/>
</dbReference>
<evidence type="ECO:0000256" key="14">
    <source>
        <dbReference type="ARBA" id="ARBA00023015"/>
    </source>
</evidence>
<feature type="compositionally biased region" description="Low complexity" evidence="20">
    <location>
        <begin position="805"/>
        <end position="817"/>
    </location>
</feature>
<keyword evidence="9" id="KW-0862">Zinc</keyword>
<evidence type="ECO:0000256" key="5">
    <source>
        <dbReference type="ARBA" id="ARBA00013246"/>
    </source>
</evidence>
<evidence type="ECO:0000256" key="7">
    <source>
        <dbReference type="ARBA" id="ARBA00022723"/>
    </source>
</evidence>
<evidence type="ECO:0000256" key="10">
    <source>
        <dbReference type="ARBA" id="ARBA00022853"/>
    </source>
</evidence>
<keyword evidence="7" id="KW-0479">Metal-binding</keyword>
<evidence type="ECO:0000256" key="16">
    <source>
        <dbReference type="ARBA" id="ARBA00023242"/>
    </source>
</evidence>
<feature type="region of interest" description="Disordered" evidence="20">
    <location>
        <begin position="607"/>
        <end position="841"/>
    </location>
</feature>
<evidence type="ECO:0000259" key="22">
    <source>
        <dbReference type="PROSITE" id="PS51184"/>
    </source>
</evidence>
<evidence type="ECO:0000256" key="12">
    <source>
        <dbReference type="ARBA" id="ARBA00023002"/>
    </source>
</evidence>
<evidence type="ECO:0000256" key="8">
    <source>
        <dbReference type="ARBA" id="ARBA00022771"/>
    </source>
</evidence>
<protein>
    <recommendedName>
        <fullName evidence="6">JmjC domain-containing histone demethylation protein 1</fullName>
        <ecNumber evidence="5">1.14.11.27</ecNumber>
    </recommendedName>
    <alternativeName>
        <fullName evidence="17">[Histone-H3]-lysine-36 demethylase 1</fullName>
    </alternativeName>
</protein>
<reference evidence="23" key="1">
    <citation type="journal article" date="2020" name="Fungal Divers.">
        <title>Resolving the Mortierellaceae phylogeny through synthesis of multi-gene phylogenetics and phylogenomics.</title>
        <authorList>
            <person name="Vandepol N."/>
            <person name="Liber J."/>
            <person name="Desiro A."/>
            <person name="Na H."/>
            <person name="Kennedy M."/>
            <person name="Barry K."/>
            <person name="Grigoriev I.V."/>
            <person name="Miller A.N."/>
            <person name="O'Donnell K."/>
            <person name="Stajich J.E."/>
            <person name="Bonito G."/>
        </authorList>
    </citation>
    <scope>NUCLEOTIDE SEQUENCE</scope>
    <source>
        <strain evidence="23">CK1249</strain>
    </source>
</reference>
<dbReference type="Gene3D" id="2.60.120.650">
    <property type="entry name" value="Cupin"/>
    <property type="match status" value="2"/>
</dbReference>
<dbReference type="Pfam" id="PF02373">
    <property type="entry name" value="JmjC"/>
    <property type="match status" value="1"/>
</dbReference>
<feature type="compositionally biased region" description="Polar residues" evidence="20">
    <location>
        <begin position="576"/>
        <end position="590"/>
    </location>
</feature>
<dbReference type="SUPFAM" id="SSF51197">
    <property type="entry name" value="Clavaminate synthase-like"/>
    <property type="match status" value="1"/>
</dbReference>
<comment type="similarity">
    <text evidence="4">Belongs to the JHDM1 histone demethylase family.</text>
</comment>
<evidence type="ECO:0000256" key="4">
    <source>
        <dbReference type="ARBA" id="ARBA00008037"/>
    </source>
</evidence>
<dbReference type="InterPro" id="IPR050690">
    <property type="entry name" value="JHDM1_Histone_Demethylase"/>
</dbReference>
<dbReference type="CDD" id="cd15517">
    <property type="entry name" value="PHD_TCF19_like"/>
    <property type="match status" value="1"/>
</dbReference>
<accession>A0A9P6M3B9</accession>
<feature type="compositionally biased region" description="Basic and acidic residues" evidence="20">
    <location>
        <begin position="758"/>
        <end position="777"/>
    </location>
</feature>
<dbReference type="PROSITE" id="PS51184">
    <property type="entry name" value="JMJC"/>
    <property type="match status" value="1"/>
</dbReference>
<feature type="region of interest" description="Disordered" evidence="20">
    <location>
        <begin position="126"/>
        <end position="174"/>
    </location>
</feature>
<dbReference type="InterPro" id="IPR041070">
    <property type="entry name" value="JHD"/>
</dbReference>
<organism evidence="23 24">
    <name type="scientific">Mortierella alpina</name>
    <name type="common">Oleaginous fungus</name>
    <name type="synonym">Mortierella renispora</name>
    <dbReference type="NCBI Taxonomy" id="64518"/>
    <lineage>
        <taxon>Eukaryota</taxon>
        <taxon>Fungi</taxon>
        <taxon>Fungi incertae sedis</taxon>
        <taxon>Mucoromycota</taxon>
        <taxon>Mortierellomycotina</taxon>
        <taxon>Mortierellomycetes</taxon>
        <taxon>Mortierellales</taxon>
        <taxon>Mortierellaceae</taxon>
        <taxon>Mortierella</taxon>
    </lineage>
</organism>
<feature type="compositionally biased region" description="Basic and acidic residues" evidence="20">
    <location>
        <begin position="610"/>
        <end position="625"/>
    </location>
</feature>
<feature type="domain" description="PHD-type" evidence="21">
    <location>
        <begin position="5"/>
        <end position="57"/>
    </location>
</feature>
<feature type="region of interest" description="Disordered" evidence="20">
    <location>
        <begin position="522"/>
        <end position="591"/>
    </location>
</feature>
<comment type="cofactor">
    <cofactor evidence="1">
        <name>Fe(2+)</name>
        <dbReference type="ChEBI" id="CHEBI:29033"/>
    </cofactor>
</comment>
<dbReference type="InterPro" id="IPR019786">
    <property type="entry name" value="Zinc_finger_PHD-type_CS"/>
</dbReference>
<evidence type="ECO:0000256" key="20">
    <source>
        <dbReference type="SAM" id="MobiDB-lite"/>
    </source>
</evidence>
<comment type="catalytic activity">
    <reaction evidence="18">
        <text>N(6),N(6)-dimethyl-L-lysyl(36)-[histone H3] + 2 2-oxoglutarate + 2 O2 = L-lysyl(36)-[histone H3] + 2 formaldehyde + 2 succinate + 2 CO2</text>
        <dbReference type="Rhea" id="RHEA:42032"/>
        <dbReference type="Rhea" id="RHEA-COMP:9785"/>
        <dbReference type="Rhea" id="RHEA-COMP:9787"/>
        <dbReference type="ChEBI" id="CHEBI:15379"/>
        <dbReference type="ChEBI" id="CHEBI:16526"/>
        <dbReference type="ChEBI" id="CHEBI:16810"/>
        <dbReference type="ChEBI" id="CHEBI:16842"/>
        <dbReference type="ChEBI" id="CHEBI:29969"/>
        <dbReference type="ChEBI" id="CHEBI:30031"/>
        <dbReference type="ChEBI" id="CHEBI:61976"/>
        <dbReference type="EC" id="1.14.11.27"/>
    </reaction>
</comment>
<feature type="compositionally biased region" description="Low complexity" evidence="20">
    <location>
        <begin position="134"/>
        <end position="146"/>
    </location>
</feature>
<dbReference type="PROSITE" id="PS01359">
    <property type="entry name" value="ZF_PHD_1"/>
    <property type="match status" value="1"/>
</dbReference>
<dbReference type="Pfam" id="PF17811">
    <property type="entry name" value="JHD"/>
    <property type="match status" value="1"/>
</dbReference>
<name>A0A9P6M3B9_MORAP</name>
<dbReference type="GO" id="GO:0005634">
    <property type="term" value="C:nucleus"/>
    <property type="evidence" value="ECO:0007669"/>
    <property type="project" value="UniProtKB-SubCell"/>
</dbReference>
<feature type="compositionally biased region" description="Acidic residues" evidence="20">
    <location>
        <begin position="626"/>
        <end position="650"/>
    </location>
</feature>
<dbReference type="AlphaFoldDB" id="A0A9P6M3B9"/>
<evidence type="ECO:0000256" key="15">
    <source>
        <dbReference type="ARBA" id="ARBA00023163"/>
    </source>
</evidence>
<dbReference type="InterPro" id="IPR001965">
    <property type="entry name" value="Znf_PHD"/>
</dbReference>
<dbReference type="GO" id="GO:0140680">
    <property type="term" value="F:histone H3K36me/H3K36me2 demethylase activity"/>
    <property type="evidence" value="ECO:0007669"/>
    <property type="project" value="UniProtKB-EC"/>
</dbReference>
<comment type="caution">
    <text evidence="23">The sequence shown here is derived from an EMBL/GenBank/DDBJ whole genome shotgun (WGS) entry which is preliminary data.</text>
</comment>
<evidence type="ECO:0000259" key="21">
    <source>
        <dbReference type="PROSITE" id="PS50016"/>
    </source>
</evidence>
<evidence type="ECO:0000256" key="1">
    <source>
        <dbReference type="ARBA" id="ARBA00001954"/>
    </source>
</evidence>
<keyword evidence="24" id="KW-1185">Reference proteome</keyword>
<comment type="function">
    <text evidence="2">Histone demethylase that specifically demethylates 'Lys-36' of histone H3, thereby playing a central role in histone code.</text>
</comment>
<evidence type="ECO:0000256" key="17">
    <source>
        <dbReference type="ARBA" id="ARBA00031083"/>
    </source>
</evidence>
<evidence type="ECO:0000313" key="24">
    <source>
        <dbReference type="Proteomes" id="UP000738359"/>
    </source>
</evidence>
<evidence type="ECO:0000256" key="18">
    <source>
        <dbReference type="ARBA" id="ARBA00047915"/>
    </source>
</evidence>
<evidence type="ECO:0000256" key="9">
    <source>
        <dbReference type="ARBA" id="ARBA00022833"/>
    </source>
</evidence>
<dbReference type="PROSITE" id="PS50016">
    <property type="entry name" value="ZF_PHD_2"/>
    <property type="match status" value="1"/>
</dbReference>
<proteinExistence type="inferred from homology"/>
<dbReference type="InterPro" id="IPR019787">
    <property type="entry name" value="Znf_PHD-finger"/>
</dbReference>
<keyword evidence="16" id="KW-0539">Nucleus</keyword>
<evidence type="ECO:0000256" key="2">
    <source>
        <dbReference type="ARBA" id="ARBA00003909"/>
    </source>
</evidence>
<dbReference type="InterPro" id="IPR003347">
    <property type="entry name" value="JmjC_dom"/>
</dbReference>
<evidence type="ECO:0000256" key="13">
    <source>
        <dbReference type="ARBA" id="ARBA00023004"/>
    </source>
</evidence>
<keyword evidence="15" id="KW-0804">Transcription</keyword>